<organism evidence="4 5">
    <name type="scientific">Evansella vedderi</name>
    <dbReference type="NCBI Taxonomy" id="38282"/>
    <lineage>
        <taxon>Bacteria</taxon>
        <taxon>Bacillati</taxon>
        <taxon>Bacillota</taxon>
        <taxon>Bacilli</taxon>
        <taxon>Bacillales</taxon>
        <taxon>Bacillaceae</taxon>
        <taxon>Evansella</taxon>
    </lineage>
</organism>
<accession>A0ABT9ZPZ4</accession>
<sequence>MLTTYFEKIEEKLKEVLSEEEANLQLAAEKVAESIQNGGIVQLFGCGHSHILTEEVFYRAGGLVPIKPILIEPLMLHEGALRSSQLERKNDYAKSFMEEQDIQSNDVVFVLSTSGRNPVPVDVALYAKEKGAFVVGITSLEYSQSQPSRHKSGKHLYNSVDVVINNFSVKGDAVLSYEKVKEPFAPTSTVVGATILNSILAESIKLMADNEFEPPVFLSGNIEGSDSHNEALIQKYHQRIPLLSLNAE</sequence>
<evidence type="ECO:0000256" key="2">
    <source>
        <dbReference type="SAM" id="Coils"/>
    </source>
</evidence>
<dbReference type="CDD" id="cd05013">
    <property type="entry name" value="SIS_RpiR"/>
    <property type="match status" value="1"/>
</dbReference>
<keyword evidence="5" id="KW-1185">Reference proteome</keyword>
<dbReference type="RefSeq" id="WP_307320615.1">
    <property type="nucleotide sequence ID" value="NZ_JAUSUG010000001.1"/>
</dbReference>
<dbReference type="PANTHER" id="PTHR30390">
    <property type="entry name" value="SEDOHEPTULOSE 7-PHOSPHATE ISOMERASE / DNAA INITIATOR-ASSOCIATING FACTOR FOR REPLICATION INITIATION"/>
    <property type="match status" value="1"/>
</dbReference>
<comment type="caution">
    <text evidence="4">The sequence shown here is derived from an EMBL/GenBank/DDBJ whole genome shotgun (WGS) entry which is preliminary data.</text>
</comment>
<gene>
    <name evidence="4" type="ORF">J2S74_000163</name>
</gene>
<keyword evidence="2" id="KW-0175">Coiled coil</keyword>
<evidence type="ECO:0000313" key="4">
    <source>
        <dbReference type="EMBL" id="MDQ0252791.1"/>
    </source>
</evidence>
<feature type="domain" description="SIS" evidence="3">
    <location>
        <begin position="31"/>
        <end position="212"/>
    </location>
</feature>
<dbReference type="InterPro" id="IPR022951">
    <property type="entry name" value="UPF0309"/>
</dbReference>
<dbReference type="Pfam" id="PF13580">
    <property type="entry name" value="SIS_2"/>
    <property type="match status" value="1"/>
</dbReference>
<dbReference type="InterPro" id="IPR046348">
    <property type="entry name" value="SIS_dom_sf"/>
</dbReference>
<evidence type="ECO:0000259" key="3">
    <source>
        <dbReference type="PROSITE" id="PS51464"/>
    </source>
</evidence>
<proteinExistence type="inferred from homology"/>
<name>A0ABT9ZPZ4_9BACI</name>
<comment type="similarity">
    <text evidence="1">Belongs to the UPF0309 family.</text>
</comment>
<feature type="coiled-coil region" evidence="2">
    <location>
        <begin position="10"/>
        <end position="37"/>
    </location>
</feature>
<dbReference type="NCBIfam" id="NF002805">
    <property type="entry name" value="PRK02947.1"/>
    <property type="match status" value="1"/>
</dbReference>
<dbReference type="Gene3D" id="3.40.50.10490">
    <property type="entry name" value="Glucose-6-phosphate isomerase like protein, domain 1"/>
    <property type="match status" value="1"/>
</dbReference>
<dbReference type="SUPFAM" id="SSF53697">
    <property type="entry name" value="SIS domain"/>
    <property type="match status" value="1"/>
</dbReference>
<dbReference type="Proteomes" id="UP001230005">
    <property type="component" value="Unassembled WGS sequence"/>
</dbReference>
<dbReference type="InterPro" id="IPR001347">
    <property type="entry name" value="SIS_dom"/>
</dbReference>
<dbReference type="EMBL" id="JAUSUG010000001">
    <property type="protein sequence ID" value="MDQ0252791.1"/>
    <property type="molecule type" value="Genomic_DNA"/>
</dbReference>
<dbReference type="HAMAP" id="MF_01240">
    <property type="entry name" value="UPF0309"/>
    <property type="match status" value="1"/>
</dbReference>
<evidence type="ECO:0000256" key="1">
    <source>
        <dbReference type="HAMAP-Rule" id="MF_01240"/>
    </source>
</evidence>
<dbReference type="PROSITE" id="PS51464">
    <property type="entry name" value="SIS"/>
    <property type="match status" value="1"/>
</dbReference>
<protein>
    <recommendedName>
        <fullName evidence="1">UPF0309 protein J2S74_000163</fullName>
    </recommendedName>
</protein>
<evidence type="ECO:0000313" key="5">
    <source>
        <dbReference type="Proteomes" id="UP001230005"/>
    </source>
</evidence>
<reference evidence="4 5" key="1">
    <citation type="submission" date="2023-07" db="EMBL/GenBank/DDBJ databases">
        <title>Genomic Encyclopedia of Type Strains, Phase IV (KMG-IV): sequencing the most valuable type-strain genomes for metagenomic binning, comparative biology and taxonomic classification.</title>
        <authorList>
            <person name="Goeker M."/>
        </authorList>
    </citation>
    <scope>NUCLEOTIDE SEQUENCE [LARGE SCALE GENOMIC DNA]</scope>
    <source>
        <strain evidence="4 5">DSM 9768</strain>
    </source>
</reference>
<dbReference type="InterPro" id="IPR050099">
    <property type="entry name" value="SIS_GmhA/DiaA_subfam"/>
</dbReference>
<dbReference type="InterPro" id="IPR035472">
    <property type="entry name" value="RpiR-like_SIS"/>
</dbReference>
<dbReference type="PANTHER" id="PTHR30390:SF7">
    <property type="entry name" value="PHOSPHOHEPTOSE ISOMERASE"/>
    <property type="match status" value="1"/>
</dbReference>